<dbReference type="SMART" id="SM00409">
    <property type="entry name" value="IG"/>
    <property type="match status" value="2"/>
</dbReference>
<dbReference type="SUPFAM" id="SSF48726">
    <property type="entry name" value="Immunoglobulin"/>
    <property type="match status" value="2"/>
</dbReference>
<evidence type="ECO:0000259" key="1">
    <source>
        <dbReference type="PROSITE" id="PS50835"/>
    </source>
</evidence>
<dbReference type="SMART" id="SM00408">
    <property type="entry name" value="IGc2"/>
    <property type="match status" value="1"/>
</dbReference>
<reference evidence="2" key="1">
    <citation type="journal article" date="2021" name="Sci. Adv.">
        <title>The American lobster genome reveals insights on longevity, neural, and immune adaptations.</title>
        <authorList>
            <person name="Polinski J.M."/>
            <person name="Zimin A.V."/>
            <person name="Clark K.F."/>
            <person name="Kohn A.B."/>
            <person name="Sadowski N."/>
            <person name="Timp W."/>
            <person name="Ptitsyn A."/>
            <person name="Khanna P."/>
            <person name="Romanova D.Y."/>
            <person name="Williams P."/>
            <person name="Greenwood S.J."/>
            <person name="Moroz L.L."/>
            <person name="Walt D.R."/>
            <person name="Bodnar A.G."/>
        </authorList>
    </citation>
    <scope>NUCLEOTIDE SEQUENCE</scope>
    <source>
        <strain evidence="2">GMGI-L3</strain>
    </source>
</reference>
<dbReference type="InterPro" id="IPR037448">
    <property type="entry name" value="Zig-8"/>
</dbReference>
<dbReference type="InterPro" id="IPR013783">
    <property type="entry name" value="Ig-like_fold"/>
</dbReference>
<gene>
    <name evidence="2" type="primary">zig-8-L17</name>
    <name evidence="2" type="ORF">Hamer_G021347</name>
</gene>
<dbReference type="Proteomes" id="UP000747542">
    <property type="component" value="Unassembled WGS sequence"/>
</dbReference>
<dbReference type="Gene3D" id="2.60.40.10">
    <property type="entry name" value="Immunoglobulins"/>
    <property type="match status" value="2"/>
</dbReference>
<dbReference type="PANTHER" id="PTHR23279:SF36">
    <property type="entry name" value="DEFECTIVE PROBOSCIS EXTENSION RESPONSE 9, ISOFORM A"/>
    <property type="match status" value="1"/>
</dbReference>
<dbReference type="GO" id="GO:0032589">
    <property type="term" value="C:neuron projection membrane"/>
    <property type="evidence" value="ECO:0007669"/>
    <property type="project" value="TreeGrafter"/>
</dbReference>
<dbReference type="InterPro" id="IPR036179">
    <property type="entry name" value="Ig-like_dom_sf"/>
</dbReference>
<sequence>MCLSVVLHRPSCSGTSHSSAGSTAMLNCRILYIVDDNYPLLNTSPSPPTRLCYLRQVSWMRARDLHLLTVGRFTYTSDERFKAVHQTGSQDWLLKIFYVQDRDAGPYECQVSTTPPMSHTVWLTVVEPQTVVLGGPELYINAGSAINLTCLVKYLPEPTPYIFWFHDEVLLSYDSERGGVTVSTEHGQNTVSRLLIHQAAAKDSGHYTCSPATAPTHSIIVHVINSEKPAAIHHKNTTSNSSEGGGPGHLPAGPLQLLLVGLLPIMVSTGGQDLVEVLGRTAAWWRAWWQAWLGVCWWWWWWWEGERQVTGLATTLTR</sequence>
<dbReference type="InterPro" id="IPR003599">
    <property type="entry name" value="Ig_sub"/>
</dbReference>
<proteinExistence type="predicted"/>
<dbReference type="InterPro" id="IPR003598">
    <property type="entry name" value="Ig_sub2"/>
</dbReference>
<dbReference type="FunFam" id="2.60.40.10:FF:000533">
    <property type="entry name" value="Uncharacterized protein, isoform A"/>
    <property type="match status" value="1"/>
</dbReference>
<organism evidence="2 3">
    <name type="scientific">Homarus americanus</name>
    <name type="common">American lobster</name>
    <dbReference type="NCBI Taxonomy" id="6706"/>
    <lineage>
        <taxon>Eukaryota</taxon>
        <taxon>Metazoa</taxon>
        <taxon>Ecdysozoa</taxon>
        <taxon>Arthropoda</taxon>
        <taxon>Crustacea</taxon>
        <taxon>Multicrustacea</taxon>
        <taxon>Malacostraca</taxon>
        <taxon>Eumalacostraca</taxon>
        <taxon>Eucarida</taxon>
        <taxon>Decapoda</taxon>
        <taxon>Pleocyemata</taxon>
        <taxon>Astacidea</taxon>
        <taxon>Nephropoidea</taxon>
        <taxon>Nephropidae</taxon>
        <taxon>Homarus</taxon>
    </lineage>
</organism>
<evidence type="ECO:0000313" key="3">
    <source>
        <dbReference type="Proteomes" id="UP000747542"/>
    </source>
</evidence>
<name>A0A8J5K2H8_HOMAM</name>
<dbReference type="InterPro" id="IPR007110">
    <property type="entry name" value="Ig-like_dom"/>
</dbReference>
<dbReference type="AlphaFoldDB" id="A0A8J5K2H8"/>
<accession>A0A8J5K2H8</accession>
<feature type="domain" description="Ig-like" evidence="1">
    <location>
        <begin position="10"/>
        <end position="124"/>
    </location>
</feature>
<feature type="domain" description="Ig-like" evidence="1">
    <location>
        <begin position="128"/>
        <end position="209"/>
    </location>
</feature>
<protein>
    <submittedName>
        <fullName evidence="2">Zwei Ig domain protein zig-8-like 17</fullName>
    </submittedName>
</protein>
<dbReference type="Pfam" id="PF13927">
    <property type="entry name" value="Ig_3"/>
    <property type="match status" value="1"/>
</dbReference>
<keyword evidence="3" id="KW-1185">Reference proteome</keyword>
<feature type="non-terminal residue" evidence="2">
    <location>
        <position position="318"/>
    </location>
</feature>
<comment type="caution">
    <text evidence="2">The sequence shown here is derived from an EMBL/GenBank/DDBJ whole genome shotgun (WGS) entry which is preliminary data.</text>
</comment>
<dbReference type="PROSITE" id="PS50835">
    <property type="entry name" value="IG_LIKE"/>
    <property type="match status" value="2"/>
</dbReference>
<dbReference type="PANTHER" id="PTHR23279">
    <property type="entry name" value="DEFECTIVE PROBOSCIS EXTENSION RESPONSE DPR -RELATED"/>
    <property type="match status" value="1"/>
</dbReference>
<dbReference type="EMBL" id="JAHLQT010017879">
    <property type="protein sequence ID" value="KAG7169217.1"/>
    <property type="molecule type" value="Genomic_DNA"/>
</dbReference>
<evidence type="ECO:0000313" key="2">
    <source>
        <dbReference type="EMBL" id="KAG7169217.1"/>
    </source>
</evidence>
<dbReference type="GO" id="GO:0050808">
    <property type="term" value="P:synapse organization"/>
    <property type="evidence" value="ECO:0007669"/>
    <property type="project" value="TreeGrafter"/>
</dbReference>